<gene>
    <name evidence="3" type="ORF">MQE35_16795</name>
</gene>
<dbReference type="EMBL" id="CP094358">
    <property type="protein sequence ID" value="UOB17382.1"/>
    <property type="molecule type" value="Genomic_DNA"/>
</dbReference>
<keyword evidence="4" id="KW-1185">Reference proteome</keyword>
<evidence type="ECO:0000256" key="2">
    <source>
        <dbReference type="SAM" id="MobiDB-lite"/>
    </source>
</evidence>
<dbReference type="KEGG" id="fbm:MQE35_16795"/>
<organism evidence="3 4">
    <name type="scientific">Abyssalbus ytuae</name>
    <dbReference type="NCBI Taxonomy" id="2926907"/>
    <lineage>
        <taxon>Bacteria</taxon>
        <taxon>Pseudomonadati</taxon>
        <taxon>Bacteroidota</taxon>
        <taxon>Flavobacteriia</taxon>
        <taxon>Flavobacteriales</taxon>
        <taxon>Flavobacteriaceae</taxon>
        <taxon>Abyssalbus</taxon>
    </lineage>
</organism>
<dbReference type="RefSeq" id="WP_255842809.1">
    <property type="nucleotide sequence ID" value="NZ_CP094358.1"/>
</dbReference>
<proteinExistence type="predicted"/>
<keyword evidence="1" id="KW-0175">Coiled coil</keyword>
<evidence type="ECO:0000256" key="1">
    <source>
        <dbReference type="SAM" id="Coils"/>
    </source>
</evidence>
<accession>A0A9E7CU17</accession>
<dbReference type="Proteomes" id="UP000831290">
    <property type="component" value="Chromosome"/>
</dbReference>
<reference evidence="3" key="1">
    <citation type="submission" date="2022-03" db="EMBL/GenBank/DDBJ databases">
        <title>Description of Abyssus ytuae gen. nov., sp. nov., a novel member of the family Flavobacteriaceae isolated from the sediment of Mariana Trench.</title>
        <authorList>
            <person name="Zhang J."/>
            <person name="Xu X."/>
        </authorList>
    </citation>
    <scope>NUCLEOTIDE SEQUENCE</scope>
    <source>
        <strain evidence="3">MT3330</strain>
    </source>
</reference>
<feature type="region of interest" description="Disordered" evidence="2">
    <location>
        <begin position="173"/>
        <end position="205"/>
    </location>
</feature>
<feature type="coiled-coil region" evidence="1">
    <location>
        <begin position="115"/>
        <end position="149"/>
    </location>
</feature>
<evidence type="ECO:0000313" key="3">
    <source>
        <dbReference type="EMBL" id="UOB17382.1"/>
    </source>
</evidence>
<sequence length="205" mass="23755">MDEDDYFRAAVHCYCYYKTIFEHDNATYEEYLRTRGEALEDNKKMERLEVIVKEVKKDRPLTSIDDVDGIHNRLKTINAMIRVMNPFPPGENPDLDERKKKLDEGYLVETTDDIKKKSVQKLINENERLKQENEELKRQQESIVYAEKVPEHTTFASARSSSLFNGFTKVTASRNSNIPSSPSDNTGIDRRRSSLRPGITTANNF</sequence>
<evidence type="ECO:0000313" key="4">
    <source>
        <dbReference type="Proteomes" id="UP000831290"/>
    </source>
</evidence>
<protein>
    <submittedName>
        <fullName evidence="3">Uncharacterized protein</fullName>
    </submittedName>
</protein>
<feature type="compositionally biased region" description="Polar residues" evidence="2">
    <location>
        <begin position="173"/>
        <end position="186"/>
    </location>
</feature>
<name>A0A9E7CU17_9FLAO</name>
<dbReference type="AlphaFoldDB" id="A0A9E7CU17"/>